<dbReference type="GO" id="GO:0005694">
    <property type="term" value="C:chromosome"/>
    <property type="evidence" value="ECO:0007669"/>
    <property type="project" value="UniProtKB-SubCell"/>
</dbReference>
<dbReference type="AlphaFoldDB" id="A0A5E4NJA2"/>
<evidence type="ECO:0000259" key="7">
    <source>
        <dbReference type="Pfam" id="PF10283"/>
    </source>
</evidence>
<gene>
    <name evidence="8" type="ORF">CINCED_3A005986</name>
</gene>
<evidence type="ECO:0000256" key="4">
    <source>
        <dbReference type="ARBA" id="ARBA00022454"/>
    </source>
</evidence>
<dbReference type="PANTHER" id="PTHR13386:SF1">
    <property type="entry name" value="HISTONE PARYLATION FACTOR 1"/>
    <property type="match status" value="1"/>
</dbReference>
<accession>A0A5E4NJA2</accession>
<evidence type="ECO:0000313" key="8">
    <source>
        <dbReference type="EMBL" id="VVC42441.1"/>
    </source>
</evidence>
<dbReference type="PANTHER" id="PTHR13386">
    <property type="entry name" value="HISTONE PARYLATION FACTOR 1"/>
    <property type="match status" value="1"/>
</dbReference>
<keyword evidence="4" id="KW-0158">Chromosome</keyword>
<dbReference type="Pfam" id="PF10283">
    <property type="entry name" value="zf-CCHH"/>
    <property type="match status" value="1"/>
</dbReference>
<comment type="subcellular location">
    <subcellularLocation>
        <location evidence="2">Chromosome</location>
    </subcellularLocation>
    <subcellularLocation>
        <location evidence="1">Nucleus</location>
    </subcellularLocation>
</comment>
<protein>
    <submittedName>
        <fullName evidence="8">Histone PARylation factor 1,Zinc finger, C2H2, APLF-like</fullName>
    </submittedName>
</protein>
<evidence type="ECO:0000256" key="1">
    <source>
        <dbReference type="ARBA" id="ARBA00004123"/>
    </source>
</evidence>
<comment type="similarity">
    <text evidence="3">Belongs to the HPF1 family.</text>
</comment>
<dbReference type="GO" id="GO:0005634">
    <property type="term" value="C:nucleus"/>
    <property type="evidence" value="ECO:0007669"/>
    <property type="project" value="UniProtKB-SubCell"/>
</dbReference>
<evidence type="ECO:0000256" key="2">
    <source>
        <dbReference type="ARBA" id="ARBA00004286"/>
    </source>
</evidence>
<evidence type="ECO:0000256" key="3">
    <source>
        <dbReference type="ARBA" id="ARBA00010803"/>
    </source>
</evidence>
<feature type="compositionally biased region" description="Basic residues" evidence="6">
    <location>
        <begin position="48"/>
        <end position="58"/>
    </location>
</feature>
<sequence length="509" mass="58141">MEQFFAYQKDSRTPCKYGRKCFQKSKEHLDKYKHPPTKDDIKIDTKKTTRKRDSKGKVKFNNGESSSVNHRNDSHIENQGSHDMEVPEQSNTTVNNVANETGGNNFINEQHNSTEYVIPSARLRTQQQQQLLLTNTTLEDCSGDDSIVPCTPTLFTPRRLDGETISSPHVPSSFQAPQFTFIGESQISDVNEELSDPDDTELNEVTVLSATDVVSWNAQISKLFLVGEMPKEFYELWTFCKKLCPAHPEDAFLPVGLKLVGPYDVLAGHMNAFDPKYLEKGFLHWRYYYDPPEFQTIIASTNSQFHIGYYRDQPLEDPVYIVSNDPEKNCIIESLGLSVFSVLRKYFDKFKEDVALSISKKLISVETRGLLNILKGRKVKPVAKTFHRFGVVVPYDKKTDVGYRPLSESERTLQRILKSYREANESKKFDKRDKLQTIINYANIACDECDFGTGLELGIDIFCDGNPELHGICKQLLVTVYNLLRRPQFGTIIKSHLDNRRKGSNMSIL</sequence>
<reference evidence="8 9" key="1">
    <citation type="submission" date="2019-08" db="EMBL/GenBank/DDBJ databases">
        <authorList>
            <person name="Alioto T."/>
            <person name="Alioto T."/>
            <person name="Gomez Garrido J."/>
        </authorList>
    </citation>
    <scope>NUCLEOTIDE SEQUENCE [LARGE SCALE GENOMIC DNA]</scope>
</reference>
<keyword evidence="5" id="KW-0539">Nucleus</keyword>
<feature type="region of interest" description="Disordered" evidence="6">
    <location>
        <begin position="25"/>
        <end position="87"/>
    </location>
</feature>
<dbReference type="InterPro" id="IPR019406">
    <property type="entry name" value="APLF_PBZ"/>
</dbReference>
<dbReference type="GO" id="GO:0006974">
    <property type="term" value="P:DNA damage response"/>
    <property type="evidence" value="ECO:0007669"/>
    <property type="project" value="InterPro"/>
</dbReference>
<dbReference type="EMBL" id="CABPRJ010001953">
    <property type="protein sequence ID" value="VVC42441.1"/>
    <property type="molecule type" value="Genomic_DNA"/>
</dbReference>
<dbReference type="Proteomes" id="UP000325440">
    <property type="component" value="Unassembled WGS sequence"/>
</dbReference>
<dbReference type="OrthoDB" id="416496at2759"/>
<feature type="compositionally biased region" description="Basic and acidic residues" evidence="6">
    <location>
        <begin position="25"/>
        <end position="47"/>
    </location>
</feature>
<proteinExistence type="inferred from homology"/>
<dbReference type="Pfam" id="PF10228">
    <property type="entry name" value="HPF1"/>
    <property type="match status" value="1"/>
</dbReference>
<dbReference type="InterPro" id="IPR019361">
    <property type="entry name" value="HPF1"/>
</dbReference>
<feature type="compositionally biased region" description="Basic and acidic residues" evidence="6">
    <location>
        <begin position="70"/>
        <end position="85"/>
    </location>
</feature>
<keyword evidence="9" id="KW-1185">Reference proteome</keyword>
<organism evidence="8 9">
    <name type="scientific">Cinara cedri</name>
    <dbReference type="NCBI Taxonomy" id="506608"/>
    <lineage>
        <taxon>Eukaryota</taxon>
        <taxon>Metazoa</taxon>
        <taxon>Ecdysozoa</taxon>
        <taxon>Arthropoda</taxon>
        <taxon>Hexapoda</taxon>
        <taxon>Insecta</taxon>
        <taxon>Pterygota</taxon>
        <taxon>Neoptera</taxon>
        <taxon>Paraneoptera</taxon>
        <taxon>Hemiptera</taxon>
        <taxon>Sternorrhyncha</taxon>
        <taxon>Aphidomorpha</taxon>
        <taxon>Aphidoidea</taxon>
        <taxon>Aphididae</taxon>
        <taxon>Lachninae</taxon>
        <taxon>Cinara</taxon>
    </lineage>
</organism>
<evidence type="ECO:0000256" key="6">
    <source>
        <dbReference type="SAM" id="MobiDB-lite"/>
    </source>
</evidence>
<evidence type="ECO:0000256" key="5">
    <source>
        <dbReference type="ARBA" id="ARBA00023242"/>
    </source>
</evidence>
<dbReference type="GO" id="GO:0072572">
    <property type="term" value="F:poly-ADP-D-ribose binding"/>
    <property type="evidence" value="ECO:0007669"/>
    <property type="project" value="TreeGrafter"/>
</dbReference>
<evidence type="ECO:0000313" key="9">
    <source>
        <dbReference type="Proteomes" id="UP000325440"/>
    </source>
</evidence>
<dbReference type="GO" id="GO:0042393">
    <property type="term" value="F:histone binding"/>
    <property type="evidence" value="ECO:0007669"/>
    <property type="project" value="InterPro"/>
</dbReference>
<feature type="domain" description="PBZ-type" evidence="7">
    <location>
        <begin position="12"/>
        <end position="36"/>
    </location>
</feature>
<name>A0A5E4NJA2_9HEMI</name>